<keyword evidence="2" id="KW-1185">Reference proteome</keyword>
<evidence type="ECO:0000313" key="2">
    <source>
        <dbReference type="Proteomes" id="UP000284853"/>
    </source>
</evidence>
<evidence type="ECO:0000313" key="1">
    <source>
        <dbReference type="EMBL" id="RKF67823.1"/>
    </source>
</evidence>
<dbReference type="Proteomes" id="UP000284853">
    <property type="component" value="Unassembled WGS sequence"/>
</dbReference>
<organism evidence="1 2">
    <name type="scientific">Rahnella variigena</name>
    <dbReference type="NCBI Taxonomy" id="574964"/>
    <lineage>
        <taxon>Bacteria</taxon>
        <taxon>Pseudomonadati</taxon>
        <taxon>Pseudomonadota</taxon>
        <taxon>Gammaproteobacteria</taxon>
        <taxon>Enterobacterales</taxon>
        <taxon>Yersiniaceae</taxon>
        <taxon>Rahnella</taxon>
    </lineage>
</organism>
<reference evidence="1 2" key="1">
    <citation type="submission" date="2017-08" db="EMBL/GenBank/DDBJ databases">
        <title>Comparative genomics of bacteria isolated from necrotic lesions of AOD affected trees.</title>
        <authorList>
            <person name="Doonan J."/>
            <person name="Denman S."/>
            <person name="Mcdonald J.E."/>
        </authorList>
    </citation>
    <scope>NUCLEOTIDE SEQUENCE [LARGE SCALE GENOMIC DNA]</scope>
    <source>
        <strain evidence="1 2">CIP 105588</strain>
    </source>
</reference>
<sequence>MNFSQTQVSESGANLEIVDQKGMRFKSVRAVTSERFLLLTFLRSRNEGFFLLLPLRRGRSGGGFNDKFHAKAYFNLLIRH</sequence>
<proteinExistence type="predicted"/>
<protein>
    <submittedName>
        <fullName evidence="1">Uncharacterized protein</fullName>
    </submittedName>
</protein>
<accession>A0ABX9PS00</accession>
<dbReference type="EMBL" id="NSDJ01000001">
    <property type="protein sequence ID" value="RKF67823.1"/>
    <property type="molecule type" value="Genomic_DNA"/>
</dbReference>
<gene>
    <name evidence="1" type="ORF">CKQ54_05280</name>
</gene>
<name>A0ABX9PS00_9GAMM</name>
<comment type="caution">
    <text evidence="1">The sequence shown here is derived from an EMBL/GenBank/DDBJ whole genome shotgun (WGS) entry which is preliminary data.</text>
</comment>